<dbReference type="OrthoDB" id="7057889at2"/>
<evidence type="ECO:0000313" key="2">
    <source>
        <dbReference type="EMBL" id="EHQ27134.1"/>
    </source>
</evidence>
<dbReference type="HOGENOM" id="CLU_1625220_0_0_10"/>
<evidence type="ECO:0000256" key="1">
    <source>
        <dbReference type="SAM" id="Phobius"/>
    </source>
</evidence>
<name>H1YDA8_9SPHI</name>
<accession>H1YDA8</accession>
<protein>
    <submittedName>
        <fullName evidence="2">Uncharacterized protein</fullName>
    </submittedName>
</protein>
<reference evidence="2" key="1">
    <citation type="submission" date="2011-09" db="EMBL/GenBank/DDBJ databases">
        <title>The permanent draft genome of Mucilaginibacter paludis DSM 18603.</title>
        <authorList>
            <consortium name="US DOE Joint Genome Institute (JGI-PGF)"/>
            <person name="Lucas S."/>
            <person name="Han J."/>
            <person name="Lapidus A."/>
            <person name="Bruce D."/>
            <person name="Goodwin L."/>
            <person name="Pitluck S."/>
            <person name="Peters L."/>
            <person name="Kyrpides N."/>
            <person name="Mavromatis K."/>
            <person name="Ivanova N."/>
            <person name="Mikhailova N."/>
            <person name="Held B."/>
            <person name="Detter J.C."/>
            <person name="Tapia R."/>
            <person name="Han C."/>
            <person name="Land M."/>
            <person name="Hauser L."/>
            <person name="Markowitz V."/>
            <person name="Cheng J.-F."/>
            <person name="Hugenholtz P."/>
            <person name="Woyke T."/>
            <person name="Wu D."/>
            <person name="Tindall B."/>
            <person name="Brambilla E."/>
            <person name="Klenk H.-P."/>
            <person name="Eisen J.A."/>
        </authorList>
    </citation>
    <scope>NUCLEOTIDE SEQUENCE [LARGE SCALE GENOMIC DNA]</scope>
    <source>
        <strain evidence="2">DSM 18603</strain>
    </source>
</reference>
<dbReference type="RefSeq" id="WP_008507448.1">
    <property type="nucleotide sequence ID" value="NZ_CM001403.1"/>
</dbReference>
<keyword evidence="1" id="KW-0472">Membrane</keyword>
<keyword evidence="1" id="KW-1133">Transmembrane helix</keyword>
<keyword evidence="1" id="KW-0812">Transmembrane</keyword>
<dbReference type="EMBL" id="CM001403">
    <property type="protein sequence ID" value="EHQ27134.1"/>
    <property type="molecule type" value="Genomic_DNA"/>
</dbReference>
<evidence type="ECO:0000313" key="3">
    <source>
        <dbReference type="Proteomes" id="UP000002774"/>
    </source>
</evidence>
<gene>
    <name evidence="2" type="ORF">Mucpa_3028</name>
</gene>
<dbReference type="AlphaFoldDB" id="H1YDA8"/>
<feature type="transmembrane region" description="Helical" evidence="1">
    <location>
        <begin position="20"/>
        <end position="42"/>
    </location>
</feature>
<dbReference type="Proteomes" id="UP000002774">
    <property type="component" value="Chromosome"/>
</dbReference>
<sequence length="163" mass="19177">MKNSLRSQAVENIIHNRSGFILQWSFSVFFLIPFLLLFTMWFMKFPMLIATKTELEVLSNNNYKMRISRSGPLQYHSGDKIKLTFDVYPFERYGFIEGRLENIYPLLLSHDLIVEISIPKEFTSNNNVKFSRAACLNSKMHVLKESNFLSLFLNYIQSQKISF</sequence>
<organism evidence="2 3">
    <name type="scientific">Mucilaginibacter paludis DSM 18603</name>
    <dbReference type="NCBI Taxonomy" id="714943"/>
    <lineage>
        <taxon>Bacteria</taxon>
        <taxon>Pseudomonadati</taxon>
        <taxon>Bacteroidota</taxon>
        <taxon>Sphingobacteriia</taxon>
        <taxon>Sphingobacteriales</taxon>
        <taxon>Sphingobacteriaceae</taxon>
        <taxon>Mucilaginibacter</taxon>
    </lineage>
</organism>
<keyword evidence="3" id="KW-1185">Reference proteome</keyword>
<proteinExistence type="predicted"/>